<organism evidence="3 4">
    <name type="scientific">Orchesella dallaii</name>
    <dbReference type="NCBI Taxonomy" id="48710"/>
    <lineage>
        <taxon>Eukaryota</taxon>
        <taxon>Metazoa</taxon>
        <taxon>Ecdysozoa</taxon>
        <taxon>Arthropoda</taxon>
        <taxon>Hexapoda</taxon>
        <taxon>Collembola</taxon>
        <taxon>Entomobryomorpha</taxon>
        <taxon>Entomobryoidea</taxon>
        <taxon>Orchesellidae</taxon>
        <taxon>Orchesellinae</taxon>
        <taxon>Orchesella</taxon>
    </lineage>
</organism>
<dbReference type="Gene3D" id="3.40.50.150">
    <property type="entry name" value="Vaccinia Virus protein VP39"/>
    <property type="match status" value="1"/>
</dbReference>
<evidence type="ECO:0000259" key="2">
    <source>
        <dbReference type="Pfam" id="PF05050"/>
    </source>
</evidence>
<comment type="caution">
    <text evidence="3">The sequence shown here is derived from an EMBL/GenBank/DDBJ whole genome shotgun (WGS) entry which is preliminary data.</text>
</comment>
<dbReference type="SUPFAM" id="SSF53335">
    <property type="entry name" value="S-adenosyl-L-methionine-dependent methyltransferases"/>
    <property type="match status" value="1"/>
</dbReference>
<sequence length="312" mass="36076">MSHFSHLFKVSRAVFITITFIFVITWLSKSLKELGLGVILKKSSWDTDSYTPLTVNIDYVEENLLTLDQTDAQLITYTRIRHLTPPSQLPYALDGPLDNPSHFADNFSIWVSKFFHNKRNGIFIEAGAHKGENPSHSLMLELGLNWTGLLVECNPTLLPILKKRHRKAWIADVCLAPNQHPGINNFFNPTKWSATGKLETAMNKRSRNDKVMDEVRSIPLYTLIAAIGWKEIDYFALDVEGAEWEILQTIPFHLLTIKVLTVEEYFQRQRGVVRQMDSFLRRHDMYFHGHIEMDRLYVHKSIRKLIGNKEIG</sequence>
<keyword evidence="4" id="KW-1185">Reference proteome</keyword>
<dbReference type="PANTHER" id="PTHR34009">
    <property type="entry name" value="PROTEIN STAR"/>
    <property type="match status" value="1"/>
</dbReference>
<dbReference type="Pfam" id="PF05050">
    <property type="entry name" value="Methyltransf_21"/>
    <property type="match status" value="1"/>
</dbReference>
<dbReference type="Proteomes" id="UP001642540">
    <property type="component" value="Unassembled WGS sequence"/>
</dbReference>
<evidence type="ECO:0000256" key="1">
    <source>
        <dbReference type="SAM" id="Phobius"/>
    </source>
</evidence>
<protein>
    <recommendedName>
        <fullName evidence="2">Methyltransferase FkbM domain-containing protein</fullName>
    </recommendedName>
</protein>
<dbReference type="PANTHER" id="PTHR34009:SF2">
    <property type="entry name" value="PROTEIN STAR"/>
    <property type="match status" value="1"/>
</dbReference>
<accession>A0ABP1R154</accession>
<gene>
    <name evidence="3" type="ORF">ODALV1_LOCUS17582</name>
</gene>
<keyword evidence="1" id="KW-1133">Transmembrane helix</keyword>
<name>A0ABP1R154_9HEXA</name>
<evidence type="ECO:0000313" key="4">
    <source>
        <dbReference type="Proteomes" id="UP001642540"/>
    </source>
</evidence>
<feature type="transmembrane region" description="Helical" evidence="1">
    <location>
        <begin position="6"/>
        <end position="27"/>
    </location>
</feature>
<reference evidence="3 4" key="1">
    <citation type="submission" date="2024-08" db="EMBL/GenBank/DDBJ databases">
        <authorList>
            <person name="Cucini C."/>
            <person name="Frati F."/>
        </authorList>
    </citation>
    <scope>NUCLEOTIDE SEQUENCE [LARGE SCALE GENOMIC DNA]</scope>
</reference>
<dbReference type="EMBL" id="CAXLJM020000053">
    <property type="protein sequence ID" value="CAL8117203.1"/>
    <property type="molecule type" value="Genomic_DNA"/>
</dbReference>
<keyword evidence="1" id="KW-0472">Membrane</keyword>
<dbReference type="InterPro" id="IPR053202">
    <property type="entry name" value="EGF_Rcpt_Signaling_Reg"/>
</dbReference>
<dbReference type="InterPro" id="IPR029063">
    <property type="entry name" value="SAM-dependent_MTases_sf"/>
</dbReference>
<dbReference type="InterPro" id="IPR006342">
    <property type="entry name" value="FkbM_mtfrase"/>
</dbReference>
<keyword evidence="1" id="KW-0812">Transmembrane</keyword>
<proteinExistence type="predicted"/>
<feature type="domain" description="Methyltransferase FkbM" evidence="2">
    <location>
        <begin position="126"/>
        <end position="283"/>
    </location>
</feature>
<evidence type="ECO:0000313" key="3">
    <source>
        <dbReference type="EMBL" id="CAL8117203.1"/>
    </source>
</evidence>